<protein>
    <submittedName>
        <fullName evidence="10">L-cystine transport system permease protein</fullName>
    </submittedName>
</protein>
<dbReference type="SUPFAM" id="SSF161098">
    <property type="entry name" value="MetI-like"/>
    <property type="match status" value="1"/>
</dbReference>
<feature type="transmembrane region" description="Helical" evidence="8">
    <location>
        <begin position="198"/>
        <end position="220"/>
    </location>
</feature>
<proteinExistence type="inferred from homology"/>
<feature type="transmembrane region" description="Helical" evidence="8">
    <location>
        <begin position="24"/>
        <end position="48"/>
    </location>
</feature>
<dbReference type="Gene3D" id="1.10.3720.10">
    <property type="entry name" value="MetI-like"/>
    <property type="match status" value="1"/>
</dbReference>
<dbReference type="PANTHER" id="PTHR30614">
    <property type="entry name" value="MEMBRANE COMPONENT OF AMINO ACID ABC TRANSPORTER"/>
    <property type="match status" value="1"/>
</dbReference>
<comment type="subcellular location">
    <subcellularLocation>
        <location evidence="1 8">Cell membrane</location>
        <topology evidence="1 8">Multi-pass membrane protein</topology>
    </subcellularLocation>
</comment>
<dbReference type="STRING" id="670482.SAMN04488542_14031"/>
<dbReference type="InterPro" id="IPR035906">
    <property type="entry name" value="MetI-like_sf"/>
</dbReference>
<feature type="transmembrane region" description="Helical" evidence="8">
    <location>
        <begin position="87"/>
        <end position="108"/>
    </location>
</feature>
<dbReference type="PANTHER" id="PTHR30614:SF45">
    <property type="entry name" value="L-CYSTINE TRANSPORT SYSTEM PERMEASE PROTEIN TCYL"/>
    <property type="match status" value="1"/>
</dbReference>
<dbReference type="GO" id="GO:0006865">
    <property type="term" value="P:amino acid transport"/>
    <property type="evidence" value="ECO:0007669"/>
    <property type="project" value="UniProtKB-KW"/>
</dbReference>
<dbReference type="CDD" id="cd06261">
    <property type="entry name" value="TM_PBP2"/>
    <property type="match status" value="1"/>
</dbReference>
<dbReference type="NCBIfam" id="TIGR01726">
    <property type="entry name" value="HEQRo_perm_3TM"/>
    <property type="match status" value="1"/>
</dbReference>
<reference evidence="10 11" key="1">
    <citation type="submission" date="2016-10" db="EMBL/GenBank/DDBJ databases">
        <authorList>
            <person name="de Groot N.N."/>
        </authorList>
    </citation>
    <scope>NUCLEOTIDE SEQUENCE [LARGE SCALE GENOMIC DNA]</scope>
    <source>
        <strain evidence="10 11">DSM 28129</strain>
    </source>
</reference>
<dbReference type="Pfam" id="PF00528">
    <property type="entry name" value="BPD_transp_1"/>
    <property type="match status" value="1"/>
</dbReference>
<evidence type="ECO:0000256" key="6">
    <source>
        <dbReference type="ARBA" id="ARBA00022989"/>
    </source>
</evidence>
<evidence type="ECO:0000256" key="5">
    <source>
        <dbReference type="ARBA" id="ARBA00022970"/>
    </source>
</evidence>
<evidence type="ECO:0000256" key="2">
    <source>
        <dbReference type="ARBA" id="ARBA00022448"/>
    </source>
</evidence>
<feature type="domain" description="ABC transmembrane type-1" evidence="9">
    <location>
        <begin position="22"/>
        <end position="217"/>
    </location>
</feature>
<evidence type="ECO:0000256" key="7">
    <source>
        <dbReference type="ARBA" id="ARBA00023136"/>
    </source>
</evidence>
<feature type="transmembrane region" description="Helical" evidence="8">
    <location>
        <begin position="60"/>
        <end position="81"/>
    </location>
</feature>
<keyword evidence="5" id="KW-0029">Amino-acid transport</keyword>
<gene>
    <name evidence="10" type="ORF">SAMN04488542_14031</name>
</gene>
<evidence type="ECO:0000313" key="11">
    <source>
        <dbReference type="Proteomes" id="UP000198972"/>
    </source>
</evidence>
<dbReference type="RefSeq" id="WP_091235875.1">
    <property type="nucleotide sequence ID" value="NZ_FNBG01000040.1"/>
</dbReference>
<dbReference type="Proteomes" id="UP000198972">
    <property type="component" value="Unassembled WGS sequence"/>
</dbReference>
<sequence>MGQHPFDISYVFEYFVKLLPSLKITLLIVFSSILIGVVVGLLVALPRLYQIPVLKRFSQIYVSFFRGTPILIQLFLFYYGVPEVLKIIGLDISKTSALYFVILTYSLHSGAYISEMIRGAITAVNLGQVEAAYAMGMNGYQAFSRIVLPQAIAISIPVFANLVIGNLKDTSLAFSLGIMEMTGTARTIGALSQRFVEIYISLALLYLLISFVLQKLFVYVERRLHRHESDTMATQREHSGRRRLFHKFESISDIPSKEARL</sequence>
<comment type="similarity">
    <text evidence="8">Belongs to the binding-protein-dependent transport system permease family.</text>
</comment>
<organism evidence="10 11">
    <name type="scientific">Fontibacillus panacisegetis</name>
    <dbReference type="NCBI Taxonomy" id="670482"/>
    <lineage>
        <taxon>Bacteria</taxon>
        <taxon>Bacillati</taxon>
        <taxon>Bacillota</taxon>
        <taxon>Bacilli</taxon>
        <taxon>Bacillales</taxon>
        <taxon>Paenibacillaceae</taxon>
        <taxon>Fontibacillus</taxon>
    </lineage>
</organism>
<dbReference type="InterPro" id="IPR043429">
    <property type="entry name" value="ArtM/GltK/GlnP/TcyL/YhdX-like"/>
</dbReference>
<dbReference type="GO" id="GO:0022857">
    <property type="term" value="F:transmembrane transporter activity"/>
    <property type="evidence" value="ECO:0007669"/>
    <property type="project" value="InterPro"/>
</dbReference>
<dbReference type="InterPro" id="IPR000515">
    <property type="entry name" value="MetI-like"/>
</dbReference>
<dbReference type="GO" id="GO:0043190">
    <property type="term" value="C:ATP-binding cassette (ABC) transporter complex"/>
    <property type="evidence" value="ECO:0007669"/>
    <property type="project" value="InterPro"/>
</dbReference>
<dbReference type="AlphaFoldDB" id="A0A1G7TXY9"/>
<evidence type="ECO:0000256" key="8">
    <source>
        <dbReference type="RuleBase" id="RU363032"/>
    </source>
</evidence>
<keyword evidence="2 8" id="KW-0813">Transport</keyword>
<evidence type="ECO:0000256" key="4">
    <source>
        <dbReference type="ARBA" id="ARBA00022692"/>
    </source>
</evidence>
<evidence type="ECO:0000256" key="1">
    <source>
        <dbReference type="ARBA" id="ARBA00004651"/>
    </source>
</evidence>
<evidence type="ECO:0000256" key="3">
    <source>
        <dbReference type="ARBA" id="ARBA00022475"/>
    </source>
</evidence>
<feature type="transmembrane region" description="Helical" evidence="8">
    <location>
        <begin position="146"/>
        <end position="164"/>
    </location>
</feature>
<keyword evidence="3" id="KW-1003">Cell membrane</keyword>
<keyword evidence="6 8" id="KW-1133">Transmembrane helix</keyword>
<dbReference type="FunFam" id="1.10.3720.10:FF:000006">
    <property type="entry name" value="Glutamate/aspartate ABC transporter, permease protein GltK"/>
    <property type="match status" value="1"/>
</dbReference>
<dbReference type="EMBL" id="FNBG01000040">
    <property type="protein sequence ID" value="SDG40058.1"/>
    <property type="molecule type" value="Genomic_DNA"/>
</dbReference>
<keyword evidence="4 8" id="KW-0812">Transmembrane</keyword>
<dbReference type="OrthoDB" id="9805999at2"/>
<evidence type="ECO:0000313" key="10">
    <source>
        <dbReference type="EMBL" id="SDG40058.1"/>
    </source>
</evidence>
<evidence type="ECO:0000259" key="9">
    <source>
        <dbReference type="PROSITE" id="PS50928"/>
    </source>
</evidence>
<dbReference type="InterPro" id="IPR010065">
    <property type="entry name" value="AA_ABC_transptr_permease_3TM"/>
</dbReference>
<keyword evidence="7 8" id="KW-0472">Membrane</keyword>
<name>A0A1G7TXY9_9BACL</name>
<accession>A0A1G7TXY9</accession>
<dbReference type="PROSITE" id="PS50928">
    <property type="entry name" value="ABC_TM1"/>
    <property type="match status" value="1"/>
</dbReference>
<keyword evidence="11" id="KW-1185">Reference proteome</keyword>